<reference evidence="1 2" key="1">
    <citation type="submission" date="2015-06" db="EMBL/GenBank/DDBJ databases">
        <title>Prevotella sp. 109, sp. nov., a novel member of the family Prevotellaceae isolated from human faeces.</title>
        <authorList>
            <person name="Shkoporov A.N."/>
            <person name="Chaplin A.V."/>
            <person name="Kafarskaia L.I."/>
            <person name="Efimov B.A."/>
        </authorList>
    </citation>
    <scope>NUCLEOTIDE SEQUENCE [LARGE SCALE GENOMIC DNA]</scope>
    <source>
        <strain evidence="1 2">109</strain>
    </source>
</reference>
<dbReference type="Gene3D" id="1.25.40.10">
    <property type="entry name" value="Tetratricopeptide repeat domain"/>
    <property type="match status" value="1"/>
</dbReference>
<dbReference type="InterPro" id="IPR011990">
    <property type="entry name" value="TPR-like_helical_dom_sf"/>
</dbReference>
<evidence type="ECO:0000313" key="1">
    <source>
        <dbReference type="EMBL" id="KOO66394.1"/>
    </source>
</evidence>
<evidence type="ECO:0008006" key="3">
    <source>
        <dbReference type="Google" id="ProtNLM"/>
    </source>
</evidence>
<dbReference type="AlphaFoldDB" id="A0A8E1QVR4"/>
<name>A0A8E1QVR4_9BACT</name>
<dbReference type="Proteomes" id="UP000036951">
    <property type="component" value="Unassembled WGS sequence"/>
</dbReference>
<organism evidence="1 2">
    <name type="scientific">Xylanibacter rarus</name>
    <dbReference type="NCBI Taxonomy" id="1676614"/>
    <lineage>
        <taxon>Bacteria</taxon>
        <taxon>Pseudomonadati</taxon>
        <taxon>Bacteroidota</taxon>
        <taxon>Bacteroidia</taxon>
        <taxon>Bacteroidales</taxon>
        <taxon>Prevotellaceae</taxon>
        <taxon>Xylanibacter</taxon>
    </lineage>
</organism>
<keyword evidence="2" id="KW-1185">Reference proteome</keyword>
<comment type="caution">
    <text evidence="1">The sequence shown here is derived from an EMBL/GenBank/DDBJ whole genome shotgun (WGS) entry which is preliminary data.</text>
</comment>
<protein>
    <recommendedName>
        <fullName evidence="3">Tetratricopeptide repeat protein</fullName>
    </recommendedName>
</protein>
<dbReference type="RefSeq" id="WP_053399214.1">
    <property type="nucleotide sequence ID" value="NZ_LFQU01000045.1"/>
</dbReference>
<dbReference type="SUPFAM" id="SSF48452">
    <property type="entry name" value="TPR-like"/>
    <property type="match status" value="1"/>
</dbReference>
<dbReference type="OrthoDB" id="1099385at2"/>
<proteinExistence type="predicted"/>
<gene>
    <name evidence="1" type="ORF">ACU52_13795</name>
</gene>
<sequence>MRHFFLFVTIILSITTSAQKKEISQARSDIKSRSNLEQAETSMRNLLKDSVNRQNIKIYETLANAVSAQYEVANEKLYLKEGYDTVAFFNTAHKMFIAYESLDSIDALPDKKGRIKPKYRKKNAEYLDKYRRNLYNGGLFFINKKNYESAYKLMDSYLDCAQQPLFEVNKYINDDQLASSAAFWTVVSGYKLNRPDSALKYHELALSNRNYRRRALQYLSDIYLIKGDTAKYIETLNLGFKENKKSKFFFLRLMDYYNGKNQLDKAMAIVDTALISDKDNVLFLFAKSNILLNMGSYQECVTVCDTILKKNNSFPDVYYNAGVSYLNLAIDLEKTTISKRKNRTQIIDYYKKSLPYMEKYREMCPNEKDKWAPSLYNIYLKLNMGRQFDEMNSILQNIHGKK</sequence>
<accession>A0A8E1QVR4</accession>
<dbReference type="EMBL" id="LFQU01000045">
    <property type="protein sequence ID" value="KOO66394.1"/>
    <property type="molecule type" value="Genomic_DNA"/>
</dbReference>
<evidence type="ECO:0000313" key="2">
    <source>
        <dbReference type="Proteomes" id="UP000036951"/>
    </source>
</evidence>